<evidence type="ECO:0000313" key="2">
    <source>
        <dbReference type="EMBL" id="USU95443.1"/>
    </source>
</evidence>
<dbReference type="RefSeq" id="WP_032056639.1">
    <property type="nucleotide sequence ID" value="NZ_BBTX01000003.1"/>
</dbReference>
<reference evidence="2" key="1">
    <citation type="submission" date="2022-04" db="EMBL/GenBank/DDBJ databases">
        <title>Emergence of ST220 Acinetobacter pittii strain in bloodstream infection, which co-producing chromosomal NDM-1 and OXA-820 carbapenemases.</title>
        <authorList>
            <person name="Tian C."/>
            <person name="Xing M."/>
            <person name="Fu L."/>
            <person name="Xia D."/>
        </authorList>
    </citation>
    <scope>NUCLEOTIDE SEQUENCE</scope>
    <source>
        <strain evidence="2">TCM</strain>
    </source>
</reference>
<dbReference type="Proteomes" id="UP001055514">
    <property type="component" value="Chromosome"/>
</dbReference>
<keyword evidence="1" id="KW-0812">Transmembrane</keyword>
<evidence type="ECO:0000256" key="1">
    <source>
        <dbReference type="SAM" id="Phobius"/>
    </source>
</evidence>
<gene>
    <name evidence="2" type="ORF">MWH18_04030</name>
</gene>
<dbReference type="AlphaFoldDB" id="A0AAE9MAK1"/>
<keyword evidence="1" id="KW-1133">Transmembrane helix</keyword>
<proteinExistence type="predicted"/>
<dbReference type="EMBL" id="CP095407">
    <property type="protein sequence ID" value="USU95443.1"/>
    <property type="molecule type" value="Genomic_DNA"/>
</dbReference>
<organism evidence="2 3">
    <name type="scientific">Acinetobacter pittii</name>
    <name type="common">Acinetobacter genomosp. 3</name>
    <dbReference type="NCBI Taxonomy" id="48296"/>
    <lineage>
        <taxon>Bacteria</taxon>
        <taxon>Pseudomonadati</taxon>
        <taxon>Pseudomonadota</taxon>
        <taxon>Gammaproteobacteria</taxon>
        <taxon>Moraxellales</taxon>
        <taxon>Moraxellaceae</taxon>
        <taxon>Acinetobacter</taxon>
        <taxon>Acinetobacter calcoaceticus/baumannii complex</taxon>
    </lineage>
</organism>
<sequence length="127" mass="14735">MKEKESHQPKQAKDGVPVLSLKHYLDALSHILDQSFRAFEDREYLSNQIYSKYSRRTELLSYFDFESEVKQEIAKSALVVCLKNLEKRALNAGILLLILKLFLLIFLPIIFITTRNFSIQKNLSISA</sequence>
<accession>A0AAE9MAK1</accession>
<feature type="transmembrane region" description="Helical" evidence="1">
    <location>
        <begin position="92"/>
        <end position="112"/>
    </location>
</feature>
<evidence type="ECO:0000313" key="3">
    <source>
        <dbReference type="Proteomes" id="UP001055514"/>
    </source>
</evidence>
<protein>
    <submittedName>
        <fullName evidence="2">Uncharacterized protein</fullName>
    </submittedName>
</protein>
<name>A0AAE9MAK1_ACIPI</name>
<keyword evidence="1" id="KW-0472">Membrane</keyword>